<gene>
    <name evidence="1" type="ORF">C7S18_19860</name>
</gene>
<reference evidence="1 2" key="2">
    <citation type="submission" date="2018-03" db="EMBL/GenBank/DDBJ databases">
        <authorList>
            <person name="Keele B.F."/>
        </authorList>
    </citation>
    <scope>NUCLEOTIDE SEQUENCE [LARGE SCALE GENOMIC DNA]</scope>
    <source>
        <strain evidence="1 2">D13</strain>
    </source>
</reference>
<dbReference type="OrthoDB" id="8999727at2"/>
<organism evidence="1 2">
    <name type="scientific">Ahniella affigens</name>
    <dbReference type="NCBI Taxonomy" id="2021234"/>
    <lineage>
        <taxon>Bacteria</taxon>
        <taxon>Pseudomonadati</taxon>
        <taxon>Pseudomonadota</taxon>
        <taxon>Gammaproteobacteria</taxon>
        <taxon>Lysobacterales</taxon>
        <taxon>Rhodanobacteraceae</taxon>
        <taxon>Ahniella</taxon>
    </lineage>
</organism>
<evidence type="ECO:0000313" key="1">
    <source>
        <dbReference type="EMBL" id="AVP99283.1"/>
    </source>
</evidence>
<dbReference type="Proteomes" id="UP000241074">
    <property type="component" value="Chromosome"/>
</dbReference>
<dbReference type="AlphaFoldDB" id="A0A2P1PWQ6"/>
<dbReference type="RefSeq" id="WP_106893203.1">
    <property type="nucleotide sequence ID" value="NZ_CP027860.1"/>
</dbReference>
<evidence type="ECO:0000313" key="2">
    <source>
        <dbReference type="Proteomes" id="UP000241074"/>
    </source>
</evidence>
<sequence>MDITELLNRIRQINVDALKDAAVAYGPCILEPALCDDEGNVVGDGDLGLPCRVDLVPADDDEAEPITVDTETHLEFEALELDCEGVPVIMRPFSWDNALFLIQRNGVVDWAPLADWFWQWFDAESENSEDEDGMLGVVHFMSDPEPTDGGYSFVVDFGSAPPECFLDLIDALVDLQAEQIEVQLP</sequence>
<proteinExistence type="predicted"/>
<dbReference type="KEGG" id="xba:C7S18_19860"/>
<dbReference type="EMBL" id="CP027860">
    <property type="protein sequence ID" value="AVP99283.1"/>
    <property type="molecule type" value="Genomic_DNA"/>
</dbReference>
<keyword evidence="2" id="KW-1185">Reference proteome</keyword>
<reference evidence="1 2" key="1">
    <citation type="submission" date="2018-03" db="EMBL/GenBank/DDBJ databases">
        <title>Ahniella affigens gen. nov., sp. nov., a gammaproteobacterium isolated from sandy soil near a stream.</title>
        <authorList>
            <person name="Ko Y."/>
            <person name="Kim J.-H."/>
        </authorList>
    </citation>
    <scope>NUCLEOTIDE SEQUENCE [LARGE SCALE GENOMIC DNA]</scope>
    <source>
        <strain evidence="1 2">D13</strain>
    </source>
</reference>
<accession>A0A2P1PWQ6</accession>
<protein>
    <submittedName>
        <fullName evidence="1">Uncharacterized protein</fullName>
    </submittedName>
</protein>
<name>A0A2P1PWQ6_9GAMM</name>